<dbReference type="Gene3D" id="3.40.50.300">
    <property type="entry name" value="P-loop containing nucleotide triphosphate hydrolases"/>
    <property type="match status" value="1"/>
</dbReference>
<evidence type="ECO:0000256" key="1">
    <source>
        <dbReference type="ARBA" id="ARBA00022741"/>
    </source>
</evidence>
<dbReference type="Pfam" id="PF01580">
    <property type="entry name" value="FtsK_SpoIIIE"/>
    <property type="match status" value="1"/>
</dbReference>
<evidence type="ECO:0000256" key="4">
    <source>
        <dbReference type="SAM" id="MobiDB-lite"/>
    </source>
</evidence>
<accession>A0A3D8WUL0</accession>
<name>A0A3D8WUL0_PRIMG</name>
<dbReference type="EMBL" id="PQWM01000054">
    <property type="protein sequence ID" value="RDZ07214.1"/>
    <property type="molecule type" value="Genomic_DNA"/>
</dbReference>
<dbReference type="SUPFAM" id="SSF52540">
    <property type="entry name" value="P-loop containing nucleoside triphosphate hydrolases"/>
    <property type="match status" value="1"/>
</dbReference>
<proteinExistence type="predicted"/>
<dbReference type="PROSITE" id="PS50901">
    <property type="entry name" value="FTSK"/>
    <property type="match status" value="1"/>
</dbReference>
<organism evidence="6 7">
    <name type="scientific">Priestia megaterium</name>
    <name type="common">Bacillus megaterium</name>
    <dbReference type="NCBI Taxonomy" id="1404"/>
    <lineage>
        <taxon>Bacteria</taxon>
        <taxon>Bacillati</taxon>
        <taxon>Bacillota</taxon>
        <taxon>Bacilli</taxon>
        <taxon>Bacillales</taxon>
        <taxon>Bacillaceae</taxon>
        <taxon>Priestia</taxon>
    </lineage>
</organism>
<keyword evidence="6" id="KW-0131">Cell cycle</keyword>
<dbReference type="InterPro" id="IPR050206">
    <property type="entry name" value="FtsK/SpoIIIE/SftA"/>
</dbReference>
<protein>
    <submittedName>
        <fullName evidence="6">Cell division protein FtsK</fullName>
    </submittedName>
</protein>
<evidence type="ECO:0000256" key="3">
    <source>
        <dbReference type="PROSITE-ProRule" id="PRU00289"/>
    </source>
</evidence>
<keyword evidence="2 3" id="KW-0067">ATP-binding</keyword>
<evidence type="ECO:0000259" key="5">
    <source>
        <dbReference type="PROSITE" id="PS50901"/>
    </source>
</evidence>
<evidence type="ECO:0000313" key="7">
    <source>
        <dbReference type="Proteomes" id="UP000256519"/>
    </source>
</evidence>
<dbReference type="InterPro" id="IPR027417">
    <property type="entry name" value="P-loop_NTPase"/>
</dbReference>
<dbReference type="GO" id="GO:0005524">
    <property type="term" value="F:ATP binding"/>
    <property type="evidence" value="ECO:0007669"/>
    <property type="project" value="UniProtKB-UniRule"/>
</dbReference>
<reference evidence="6 7" key="1">
    <citation type="journal article" date="2018" name="Appl. Environ. Microbiol.">
        <title>Antimicrobial susceptibility testing and tentative epidemiological cut-off values of five Bacillus species relevant for use as animal feed additives or for plant protection.</title>
        <authorList>
            <person name="Agerso Y."/>
            <person name="Stuer-Lauridsen B."/>
            <person name="Bjerre K."/>
            <person name="Jensen M.G."/>
            <person name="Johansen E."/>
            <person name="Bennedsen M."/>
            <person name="Brockmann E."/>
            <person name="Nielsen B."/>
        </authorList>
    </citation>
    <scope>NUCLEOTIDE SEQUENCE [LARGE SCALE GENOMIC DNA]</scope>
    <source>
        <strain evidence="6 7">CHCC20162</strain>
    </source>
</reference>
<feature type="binding site" evidence="3">
    <location>
        <begin position="190"/>
        <end position="197"/>
    </location>
    <ligand>
        <name>ATP</name>
        <dbReference type="ChEBI" id="CHEBI:30616"/>
    </ligand>
</feature>
<dbReference type="AlphaFoldDB" id="A0A3D8WUL0"/>
<keyword evidence="6" id="KW-0132">Cell division</keyword>
<dbReference type="PANTHER" id="PTHR22683:SF1">
    <property type="entry name" value="TYPE VII SECRETION SYSTEM PROTEIN ESSC"/>
    <property type="match status" value="1"/>
</dbReference>
<evidence type="ECO:0000256" key="2">
    <source>
        <dbReference type="ARBA" id="ARBA00022840"/>
    </source>
</evidence>
<comment type="caution">
    <text evidence="6">The sequence shown here is derived from an EMBL/GenBank/DDBJ whole genome shotgun (WGS) entry which is preliminary data.</text>
</comment>
<dbReference type="RefSeq" id="WP_116078495.1">
    <property type="nucleotide sequence ID" value="NZ_CP187630.1"/>
</dbReference>
<keyword evidence="1 3" id="KW-0547">Nucleotide-binding</keyword>
<dbReference type="PANTHER" id="PTHR22683">
    <property type="entry name" value="SPORULATION PROTEIN RELATED"/>
    <property type="match status" value="1"/>
</dbReference>
<dbReference type="GO" id="GO:0051301">
    <property type="term" value="P:cell division"/>
    <property type="evidence" value="ECO:0007669"/>
    <property type="project" value="UniProtKB-KW"/>
</dbReference>
<evidence type="ECO:0000313" key="6">
    <source>
        <dbReference type="EMBL" id="RDZ07214.1"/>
    </source>
</evidence>
<feature type="region of interest" description="Disordered" evidence="4">
    <location>
        <begin position="420"/>
        <end position="439"/>
    </location>
</feature>
<feature type="domain" description="FtsK" evidence="5">
    <location>
        <begin position="173"/>
        <end position="362"/>
    </location>
</feature>
<dbReference type="InterPro" id="IPR002543">
    <property type="entry name" value="FtsK_dom"/>
</dbReference>
<dbReference type="GO" id="GO:0003677">
    <property type="term" value="F:DNA binding"/>
    <property type="evidence" value="ECO:0007669"/>
    <property type="project" value="InterPro"/>
</dbReference>
<sequence>MILEVLSSTVMGGVLVSTYLYQHGGGGNDAKKIERIAANAGLVAKDGKAIRIYRRTKKEGYTEYAFQMPQGMSSKQFSEKLDRFQDGLNIKKTVLDISLADLKELRINKDILDQVKRLLEKKRKLRKEVEIHFDGMLIFKVFKDPLTDSFPYDDSLIKRVNGWQIPVGLERSGTLVKHDFEQVSHMALGGATRYGKSNFLNSLIVSLLKKQPDNVTFTLIDLKGGVEFADYENVRQVKDIAYEPEEAVVALENAYNDMRAMQAKLRGVKKKKVQDAGIKERHFIIIDEVGELNPGEAVSKGEREIKERCQKYMSQIARLGAGLGFRQILATQYGTGDVIPRQCKQNSDAKLCFRVRNGTASRVVLDEEGAEKLPLIKGRAIYQTDKRHVVQTPYIDEDMIASTIGPHINIRPRKEPNLNAEASEQGTTGGKHSLVIKDA</sequence>
<gene>
    <name evidence="6" type="ORF">C3744_27815</name>
</gene>
<dbReference type="Proteomes" id="UP000256519">
    <property type="component" value="Unassembled WGS sequence"/>
</dbReference>